<reference evidence="6" key="1">
    <citation type="submission" date="2016-03" db="EMBL/GenBank/DDBJ databases">
        <title>Mechanisms controlling the formation of the plant cell surface in tip-growing cells are functionally conserved among land plants.</title>
        <authorList>
            <person name="Honkanen S."/>
            <person name="Jones V.A."/>
            <person name="Morieri G."/>
            <person name="Champion C."/>
            <person name="Hetherington A.J."/>
            <person name="Kelly S."/>
            <person name="Saint-Marcoux D."/>
            <person name="Proust H."/>
            <person name="Prescott H."/>
            <person name="Dolan L."/>
        </authorList>
    </citation>
    <scope>NUCLEOTIDE SEQUENCE [LARGE SCALE GENOMIC DNA]</scope>
    <source>
        <tissue evidence="6">Whole gametophyte</tissue>
    </source>
</reference>
<dbReference type="Pfam" id="PF01430">
    <property type="entry name" value="HSP33"/>
    <property type="match status" value="1"/>
</dbReference>
<organism evidence="6 7">
    <name type="scientific">Marchantia polymorpha subsp. ruderalis</name>
    <dbReference type="NCBI Taxonomy" id="1480154"/>
    <lineage>
        <taxon>Eukaryota</taxon>
        <taxon>Viridiplantae</taxon>
        <taxon>Streptophyta</taxon>
        <taxon>Embryophyta</taxon>
        <taxon>Marchantiophyta</taxon>
        <taxon>Marchantiopsida</taxon>
        <taxon>Marchantiidae</taxon>
        <taxon>Marchantiales</taxon>
        <taxon>Marchantiaceae</taxon>
        <taxon>Marchantia</taxon>
    </lineage>
</organism>
<dbReference type="AlphaFoldDB" id="A0A176W5X2"/>
<dbReference type="GO" id="GO:0044183">
    <property type="term" value="F:protein folding chaperone"/>
    <property type="evidence" value="ECO:0007669"/>
    <property type="project" value="TreeGrafter"/>
</dbReference>
<proteinExistence type="predicted"/>
<dbReference type="InterPro" id="IPR016153">
    <property type="entry name" value="Heat_shock_Hsp33_N"/>
</dbReference>
<dbReference type="SUPFAM" id="SSF64397">
    <property type="entry name" value="Hsp33 domain"/>
    <property type="match status" value="1"/>
</dbReference>
<keyword evidence="5" id="KW-0676">Redox-active center</keyword>
<gene>
    <name evidence="6" type="ORF">AXG93_115s1610</name>
</gene>
<comment type="caution">
    <text evidence="6">The sequence shown here is derived from an EMBL/GenBank/DDBJ whole genome shotgun (WGS) entry which is preliminary data.</text>
</comment>
<evidence type="ECO:0000313" key="6">
    <source>
        <dbReference type="EMBL" id="OAE28470.1"/>
    </source>
</evidence>
<dbReference type="PANTHER" id="PTHR30111">
    <property type="entry name" value="33 KDA CHAPERONIN"/>
    <property type="match status" value="1"/>
</dbReference>
<dbReference type="SUPFAM" id="SSF118352">
    <property type="entry name" value="HSP33 redox switch-like"/>
    <property type="match status" value="1"/>
</dbReference>
<evidence type="ECO:0000256" key="4">
    <source>
        <dbReference type="ARBA" id="ARBA00023186"/>
    </source>
</evidence>
<keyword evidence="3" id="KW-1015">Disulfide bond</keyword>
<dbReference type="Gene3D" id="3.55.30.10">
    <property type="entry name" value="Hsp33 domain"/>
    <property type="match status" value="1"/>
</dbReference>
<protein>
    <submittedName>
        <fullName evidence="6">Uncharacterized protein</fullName>
    </submittedName>
</protein>
<evidence type="ECO:0000256" key="5">
    <source>
        <dbReference type="ARBA" id="ARBA00023284"/>
    </source>
</evidence>
<name>A0A176W5X2_MARPO</name>
<keyword evidence="4" id="KW-0143">Chaperone</keyword>
<dbReference type="InterPro" id="IPR016154">
    <property type="entry name" value="Heat_shock_Hsp33_C"/>
</dbReference>
<keyword evidence="7" id="KW-1185">Reference proteome</keyword>
<keyword evidence="2" id="KW-0862">Zinc</keyword>
<evidence type="ECO:0000313" key="7">
    <source>
        <dbReference type="Proteomes" id="UP000077202"/>
    </source>
</evidence>
<dbReference type="Proteomes" id="UP000077202">
    <property type="component" value="Unassembled WGS sequence"/>
</dbReference>
<dbReference type="GO" id="GO:0005737">
    <property type="term" value="C:cytoplasm"/>
    <property type="evidence" value="ECO:0007669"/>
    <property type="project" value="InterPro"/>
</dbReference>
<dbReference type="GO" id="GO:0051082">
    <property type="term" value="F:unfolded protein binding"/>
    <property type="evidence" value="ECO:0007669"/>
    <property type="project" value="InterPro"/>
</dbReference>
<dbReference type="Gene3D" id="3.90.1280.10">
    <property type="entry name" value="HSP33 redox switch-like"/>
    <property type="match status" value="1"/>
</dbReference>
<evidence type="ECO:0000256" key="2">
    <source>
        <dbReference type="ARBA" id="ARBA00022833"/>
    </source>
</evidence>
<dbReference type="EMBL" id="LVLJ01001739">
    <property type="protein sequence ID" value="OAE28470.1"/>
    <property type="molecule type" value="Genomic_DNA"/>
</dbReference>
<dbReference type="GO" id="GO:0042026">
    <property type="term" value="P:protein refolding"/>
    <property type="evidence" value="ECO:0007669"/>
    <property type="project" value="TreeGrafter"/>
</dbReference>
<evidence type="ECO:0000256" key="1">
    <source>
        <dbReference type="ARBA" id="ARBA00022490"/>
    </source>
</evidence>
<dbReference type="PANTHER" id="PTHR30111:SF1">
    <property type="entry name" value="33 KDA CHAPERONIN"/>
    <property type="match status" value="1"/>
</dbReference>
<keyword evidence="1" id="KW-0963">Cytoplasm</keyword>
<sequence>MASSALSLTWKWRRPAPDFVQNGQKFLQRHSSNFKSGAQSKNQRPGFGSDFLRVTVRHSIRPSANTRLPQRLRVFTTVAQGENGAKNGVGVSKGDQLLRCISYDAEVSILTLVATDVVREAQRRHQTSPTASAALGRALMGTLLVGAMKGNDESVQVTFLGQGPLGQMTTVYRDNMVKGFVVNPDCETALKSDGKLDVGSAVGTGILTVVRNNANWAQPYSGTVPIYSGEVAEDIAHYLADSEQINVALGVGVSLSKSTAVQFAGGFLVQVLPFCSDETLAKLEENILKMPPLSDSSDVMTAKKISELLLEGIGIGDYDDLPEPKFGPCTVEELKPRMVRAVASLGKQDVEEILAEQGHVEVKCEFCAEHQDFENLLAPLQRKVAESKGDKAAALLCYLAISQNYVLCQPARFRIFLAVPLYDTQFLCIVLSHIALFRVRLLASFLEMSSVRRTGCMPRRKNVASLLPTEWRKPSEDAYALKVSLEPKGGHL</sequence>
<evidence type="ECO:0000256" key="3">
    <source>
        <dbReference type="ARBA" id="ARBA00023157"/>
    </source>
</evidence>
<dbReference type="InterPro" id="IPR000397">
    <property type="entry name" value="Heat_shock_Hsp33"/>
</dbReference>
<accession>A0A176W5X2</accession>
<dbReference type="CDD" id="cd00498">
    <property type="entry name" value="Hsp33"/>
    <property type="match status" value="1"/>
</dbReference>